<organism evidence="3 4">
    <name type="scientific">Derxia gummosa DSM 723</name>
    <dbReference type="NCBI Taxonomy" id="1121388"/>
    <lineage>
        <taxon>Bacteria</taxon>
        <taxon>Pseudomonadati</taxon>
        <taxon>Pseudomonadota</taxon>
        <taxon>Betaproteobacteria</taxon>
        <taxon>Burkholderiales</taxon>
        <taxon>Alcaligenaceae</taxon>
        <taxon>Derxia</taxon>
    </lineage>
</organism>
<keyword evidence="3" id="KW-1185">Reference proteome</keyword>
<feature type="transmembrane region" description="Helical" evidence="2">
    <location>
        <begin position="54"/>
        <end position="74"/>
    </location>
</feature>
<sequence length="463" mass="50275">MTDNSPARKRLQLDRVFPGRDPRLDFFRGLALWFIFLDHVPGNLFAWLTPRNWGFSDATEIFIFISGYSAAIAYGRAWQRNGLPWASAHVWQRAWTLYVAHLVLLMFFIAEVAFVATRYGNPAFVDELNLNEFLKAPHIALVEALLLRFKPANLDVLPLYIVLLCAFPLMLALIGWRPRWLLAISVAVYAAARGFGWNLPAFPGEGGWFFNPFAWQLLFVLGAVCAAAPQALGEAFRWRRWVAWLAAGWLLFSLAVVLTWHVRALEDALPIWLGNLIYPIDKTNLGLTRLTHFLAIAYLASGLIPANARFLARRRVRPILVCGRQSLYVFCFGIYLSFFMQFVLVEVDASLAAQALCSGVGIAAMCALAALIDWYGAAGKKKGGAREAVAVRDGGAAVPVADASAAASPAAAMPSTVTAASSATTAIAPTTTPSAASGADATGPNPIQPRSAALPSDIAGARP</sequence>
<feature type="transmembrane region" description="Helical" evidence="2">
    <location>
        <begin position="156"/>
        <end position="173"/>
    </location>
</feature>
<dbReference type="OrthoDB" id="9775975at2"/>
<feature type="transmembrane region" description="Helical" evidence="2">
    <location>
        <begin position="95"/>
        <end position="116"/>
    </location>
</feature>
<dbReference type="RefSeq" id="WP_051377840.1">
    <property type="nucleotide sequence ID" value="NZ_AXWS01000007.1"/>
</dbReference>
<keyword evidence="2" id="KW-0472">Membrane</keyword>
<feature type="transmembrane region" description="Helical" evidence="2">
    <location>
        <begin position="30"/>
        <end position="48"/>
    </location>
</feature>
<dbReference type="PANTHER" id="PTHR38592:SF3">
    <property type="entry name" value="BLL4819 PROTEIN"/>
    <property type="match status" value="1"/>
</dbReference>
<evidence type="ECO:0000313" key="3">
    <source>
        <dbReference type="Proteomes" id="UP000675920"/>
    </source>
</evidence>
<dbReference type="PIRSF" id="PIRSF028704">
    <property type="entry name" value="UPC028704"/>
    <property type="match status" value="1"/>
</dbReference>
<feature type="transmembrane region" description="Helical" evidence="2">
    <location>
        <begin position="286"/>
        <end position="306"/>
    </location>
</feature>
<dbReference type="Pfam" id="PF10129">
    <property type="entry name" value="OpgC_C"/>
    <property type="match status" value="1"/>
</dbReference>
<keyword evidence="2" id="KW-1133">Transmembrane helix</keyword>
<dbReference type="AlphaFoldDB" id="A0A8B6X922"/>
<accession>A0A8B6X922</accession>
<feature type="region of interest" description="Disordered" evidence="1">
    <location>
        <begin position="429"/>
        <end position="463"/>
    </location>
</feature>
<evidence type="ECO:0000256" key="2">
    <source>
        <dbReference type="SAM" id="Phobius"/>
    </source>
</evidence>
<evidence type="ECO:0000256" key="1">
    <source>
        <dbReference type="SAM" id="MobiDB-lite"/>
    </source>
</evidence>
<evidence type="ECO:0000313" key="4">
    <source>
        <dbReference type="RefSeq" id="WP_051377840.1"/>
    </source>
</evidence>
<protein>
    <submittedName>
        <fullName evidence="4">OpgC family protein</fullName>
    </submittedName>
</protein>
<feature type="transmembrane region" description="Helical" evidence="2">
    <location>
        <begin position="241"/>
        <end position="262"/>
    </location>
</feature>
<feature type="transmembrane region" description="Helical" evidence="2">
    <location>
        <begin position="351"/>
        <end position="372"/>
    </location>
</feature>
<name>A0A8B6X922_9BURK</name>
<feature type="transmembrane region" description="Helical" evidence="2">
    <location>
        <begin position="180"/>
        <end position="197"/>
    </location>
</feature>
<feature type="transmembrane region" description="Helical" evidence="2">
    <location>
        <begin position="327"/>
        <end position="345"/>
    </location>
</feature>
<keyword evidence="2" id="KW-0812">Transmembrane</keyword>
<dbReference type="PANTHER" id="PTHR38592">
    <property type="entry name" value="BLL4819 PROTEIN"/>
    <property type="match status" value="1"/>
</dbReference>
<proteinExistence type="predicted"/>
<feature type="transmembrane region" description="Helical" evidence="2">
    <location>
        <begin position="209"/>
        <end position="229"/>
    </location>
</feature>
<reference evidence="4" key="1">
    <citation type="submission" date="2025-08" db="UniProtKB">
        <authorList>
            <consortium name="RefSeq"/>
        </authorList>
    </citation>
    <scope>IDENTIFICATION</scope>
</reference>
<dbReference type="InterPro" id="IPR014550">
    <property type="entry name" value="UCP028704_OpgC"/>
</dbReference>
<dbReference type="Proteomes" id="UP000675920">
    <property type="component" value="Unplaced"/>
</dbReference>
<feature type="compositionally biased region" description="Low complexity" evidence="1">
    <location>
        <begin position="429"/>
        <end position="442"/>
    </location>
</feature>